<evidence type="ECO:0000256" key="1">
    <source>
        <dbReference type="SAM" id="MobiDB-lite"/>
    </source>
</evidence>
<reference evidence="3" key="1">
    <citation type="journal article" date="2020" name="mSystems">
        <title>Genome- and Community-Level Interaction Insights into Carbon Utilization and Element Cycling Functions of Hydrothermarchaeota in Hydrothermal Sediment.</title>
        <authorList>
            <person name="Zhou Z."/>
            <person name="Liu Y."/>
            <person name="Xu W."/>
            <person name="Pan J."/>
            <person name="Luo Z.H."/>
            <person name="Li M."/>
        </authorList>
    </citation>
    <scope>NUCLEOTIDE SEQUENCE [LARGE SCALE GENOMIC DNA]</scope>
    <source>
        <strain evidence="3">HyVt-535</strain>
    </source>
</reference>
<dbReference type="SUPFAM" id="SSF110296">
    <property type="entry name" value="Oligoxyloglucan reducing end-specific cellobiohydrolase"/>
    <property type="match status" value="1"/>
</dbReference>
<feature type="compositionally biased region" description="Basic and acidic residues" evidence="1">
    <location>
        <begin position="9"/>
        <end position="21"/>
    </location>
</feature>
<evidence type="ECO:0008006" key="4">
    <source>
        <dbReference type="Google" id="ProtNLM"/>
    </source>
</evidence>
<comment type="caution">
    <text evidence="3">The sequence shown here is derived from an EMBL/GenBank/DDBJ whole genome shotgun (WGS) entry which is preliminary data.</text>
</comment>
<feature type="region of interest" description="Disordered" evidence="1">
    <location>
        <begin position="1"/>
        <end position="48"/>
    </location>
</feature>
<keyword evidence="2" id="KW-0812">Transmembrane</keyword>
<dbReference type="Gene3D" id="2.130.10.10">
    <property type="entry name" value="YVTN repeat-like/Quinoprotein amine dehydrogenase"/>
    <property type="match status" value="1"/>
</dbReference>
<dbReference type="InterPro" id="IPR015943">
    <property type="entry name" value="WD40/YVTN_repeat-like_dom_sf"/>
</dbReference>
<dbReference type="InterPro" id="IPR005625">
    <property type="entry name" value="PepSY-ass_TM"/>
</dbReference>
<feature type="transmembrane region" description="Helical" evidence="2">
    <location>
        <begin position="308"/>
        <end position="330"/>
    </location>
</feature>
<organism evidence="3">
    <name type="scientific">Thiolapillus brandeum</name>
    <dbReference type="NCBI Taxonomy" id="1076588"/>
    <lineage>
        <taxon>Bacteria</taxon>
        <taxon>Pseudomonadati</taxon>
        <taxon>Pseudomonadota</taxon>
        <taxon>Gammaproteobacteria</taxon>
        <taxon>Chromatiales</taxon>
        <taxon>Sedimenticolaceae</taxon>
        <taxon>Thiolapillus</taxon>
    </lineage>
</organism>
<feature type="transmembrane region" description="Helical" evidence="2">
    <location>
        <begin position="268"/>
        <end position="287"/>
    </location>
</feature>
<dbReference type="EMBL" id="DROM01000092">
    <property type="protein sequence ID" value="HHH12884.1"/>
    <property type="molecule type" value="Genomic_DNA"/>
</dbReference>
<evidence type="ECO:0000313" key="3">
    <source>
        <dbReference type="EMBL" id="HHH12884.1"/>
    </source>
</evidence>
<keyword evidence="2" id="KW-1133">Transmembrane helix</keyword>
<evidence type="ECO:0000256" key="2">
    <source>
        <dbReference type="SAM" id="Phobius"/>
    </source>
</evidence>
<gene>
    <name evidence="3" type="ORF">ENJ98_01480</name>
</gene>
<dbReference type="AlphaFoldDB" id="A0A7C5N3A4"/>
<name>A0A7C5N3A4_9GAMM</name>
<sequence>MEPQVLVQPERERRSLRQDRQPHRRGLRGAGHLQLGQGEVHPRRSAPVLPGRGNPLVRRYTLFLLHKYAGLGAGLVLALLALTGFFLDHENFDFLWRITVDDRWVPASMEAKKPRAVEAYRVNPGDPQQVLAGTRRGLYRSLDGGGSFELVLPRQVLALAAGPDWSLLLAATTRGLWSSEDGGRHWHPFALVGRPVTSVNLHGGFAWAVVDKRQLYRVDHRGREEPLSWRPPAPSVLPRRVTLGRLVRDLHYGRGVVDGDASLLFNDFLAGVLFFLSLGGFVIWLKVRARRRRRGRGGSLRFWLKTHAHGSQLPLFLLVFVLFGVTGLFLDHAGLFRGVLRSVTLDTAWLPPVYRSLATDVWGFDFDGERYRIGNRLGVFSSTDLEHWVLESEGFAWRMKRLGDRLLVSGMGAPNRLLAEKGWVELEGTPHMPRDFYREEGRVRAFSTRGEPPPLPKWNSTSLYHILLGLHDGELLWGQWVWLNDLAVIASLLLLYTGFLKWLHHRRRRRHPSGRRSSPQARHK</sequence>
<protein>
    <recommendedName>
        <fullName evidence="4">PepSY domain-containing protein</fullName>
    </recommendedName>
</protein>
<dbReference type="Pfam" id="PF03929">
    <property type="entry name" value="PepSY_TM"/>
    <property type="match status" value="1"/>
</dbReference>
<proteinExistence type="predicted"/>
<dbReference type="Proteomes" id="UP000886100">
    <property type="component" value="Unassembled WGS sequence"/>
</dbReference>
<accession>A0A7C5N3A4</accession>
<feature type="transmembrane region" description="Helical" evidence="2">
    <location>
        <begin position="480"/>
        <end position="500"/>
    </location>
</feature>
<keyword evidence="2" id="KW-0472">Membrane</keyword>
<feature type="transmembrane region" description="Helical" evidence="2">
    <location>
        <begin position="68"/>
        <end position="87"/>
    </location>
</feature>